<evidence type="ECO:0000313" key="2">
    <source>
        <dbReference type="Proteomes" id="UP001234178"/>
    </source>
</evidence>
<sequence>MTPTPLHNLVTGSCTSTVDPIEVGQISCRFVIACLDGVVDSRLSVPRRHLLLPFDRESRSVCRENATLGTDQNHFGGGESTVSRGIFEFDKALQEVVGRQVAGRGHFCDYLNRRLRVDVALWIMGGLVDPHVTTHFRKAA</sequence>
<evidence type="ECO:0000313" key="1">
    <source>
        <dbReference type="EMBL" id="KAK4006743.1"/>
    </source>
</evidence>
<dbReference type="Proteomes" id="UP001234178">
    <property type="component" value="Unassembled WGS sequence"/>
</dbReference>
<keyword evidence="2" id="KW-1185">Reference proteome</keyword>
<protein>
    <submittedName>
        <fullName evidence="1">Uncharacterized protein</fullName>
    </submittedName>
</protein>
<name>A0ABQ9Z1J8_9CRUS</name>
<comment type="caution">
    <text evidence="1">The sequence shown here is derived from an EMBL/GenBank/DDBJ whole genome shotgun (WGS) entry which is preliminary data.</text>
</comment>
<accession>A0ABQ9Z1J8</accession>
<organism evidence="1 2">
    <name type="scientific">Daphnia magna</name>
    <dbReference type="NCBI Taxonomy" id="35525"/>
    <lineage>
        <taxon>Eukaryota</taxon>
        <taxon>Metazoa</taxon>
        <taxon>Ecdysozoa</taxon>
        <taxon>Arthropoda</taxon>
        <taxon>Crustacea</taxon>
        <taxon>Branchiopoda</taxon>
        <taxon>Diplostraca</taxon>
        <taxon>Cladocera</taxon>
        <taxon>Anomopoda</taxon>
        <taxon>Daphniidae</taxon>
        <taxon>Daphnia</taxon>
    </lineage>
</organism>
<gene>
    <name evidence="1" type="ORF">OUZ56_011901</name>
</gene>
<reference evidence="1 2" key="1">
    <citation type="journal article" date="2023" name="Nucleic Acids Res.">
        <title>The hologenome of Daphnia magna reveals possible DNA methylation and microbiome-mediated evolution of the host genome.</title>
        <authorList>
            <person name="Chaturvedi A."/>
            <person name="Li X."/>
            <person name="Dhandapani V."/>
            <person name="Marshall H."/>
            <person name="Kissane S."/>
            <person name="Cuenca-Cambronero M."/>
            <person name="Asole G."/>
            <person name="Calvet F."/>
            <person name="Ruiz-Romero M."/>
            <person name="Marangio P."/>
            <person name="Guigo R."/>
            <person name="Rago D."/>
            <person name="Mirbahai L."/>
            <person name="Eastwood N."/>
            <person name="Colbourne J.K."/>
            <person name="Zhou J."/>
            <person name="Mallon E."/>
            <person name="Orsini L."/>
        </authorList>
    </citation>
    <scope>NUCLEOTIDE SEQUENCE [LARGE SCALE GENOMIC DNA]</scope>
    <source>
        <strain evidence="1">LRV0_1</strain>
    </source>
</reference>
<dbReference type="EMBL" id="JAOYFB010000002">
    <property type="protein sequence ID" value="KAK4006743.1"/>
    <property type="molecule type" value="Genomic_DNA"/>
</dbReference>
<proteinExistence type="predicted"/>